<organism evidence="2 3">
    <name type="scientific">Couchioplanes caeruleus</name>
    <dbReference type="NCBI Taxonomy" id="56438"/>
    <lineage>
        <taxon>Bacteria</taxon>
        <taxon>Bacillati</taxon>
        <taxon>Actinomycetota</taxon>
        <taxon>Actinomycetes</taxon>
        <taxon>Micromonosporales</taxon>
        <taxon>Micromonosporaceae</taxon>
        <taxon>Couchioplanes</taxon>
    </lineage>
</organism>
<dbReference type="Pfam" id="PF12840">
    <property type="entry name" value="HTH_20"/>
    <property type="match status" value="1"/>
</dbReference>
<dbReference type="CDD" id="cd00090">
    <property type="entry name" value="HTH_ARSR"/>
    <property type="match status" value="1"/>
</dbReference>
<evidence type="ECO:0000259" key="1">
    <source>
        <dbReference type="SMART" id="SM00418"/>
    </source>
</evidence>
<gene>
    <name evidence="2" type="ORF">EDD30_5776</name>
</gene>
<dbReference type="SMART" id="SM00418">
    <property type="entry name" value="HTH_ARSR"/>
    <property type="match status" value="1"/>
</dbReference>
<dbReference type="GO" id="GO:0003700">
    <property type="term" value="F:DNA-binding transcription factor activity"/>
    <property type="evidence" value="ECO:0007669"/>
    <property type="project" value="InterPro"/>
</dbReference>
<proteinExistence type="predicted"/>
<dbReference type="AlphaFoldDB" id="A0A3N1GRF7"/>
<dbReference type="EMBL" id="RJKL01000001">
    <property type="protein sequence ID" value="ROP32827.1"/>
    <property type="molecule type" value="Genomic_DNA"/>
</dbReference>
<dbReference type="OrthoDB" id="7945987at2"/>
<dbReference type="RefSeq" id="WP_071808612.1">
    <property type="nucleotide sequence ID" value="NZ_RJKL01000001.1"/>
</dbReference>
<dbReference type="SUPFAM" id="SSF46785">
    <property type="entry name" value="Winged helix' DNA-binding domain"/>
    <property type="match status" value="1"/>
</dbReference>
<dbReference type="Gene3D" id="1.10.10.10">
    <property type="entry name" value="Winged helix-like DNA-binding domain superfamily/Winged helix DNA-binding domain"/>
    <property type="match status" value="1"/>
</dbReference>
<dbReference type="InterPro" id="IPR036390">
    <property type="entry name" value="WH_DNA-bd_sf"/>
</dbReference>
<feature type="domain" description="HTH arsR-type" evidence="1">
    <location>
        <begin position="18"/>
        <end position="90"/>
    </location>
</feature>
<name>A0A3N1GRF7_9ACTN</name>
<protein>
    <submittedName>
        <fullName evidence="2">Helix-turn-helix protein</fullName>
    </submittedName>
</protein>
<sequence length="188" mass="20881">MPAQSYVPQAQLEITTSEQISAFSHATRQKILRVLVQRPCTNKQVADALGETPPRIYHHIRELERAGLIKLVYTAPHGSVIEKYYAAVALRFKLVADFSAMPEQAAVASSALVAAEEDLQTAVTQHPNQHVHIRILHESTWLNPDERRTVEDLIGQLGEIMQKSIQSGPQHSNAKPLSLLVLAHYPAD</sequence>
<evidence type="ECO:0000313" key="2">
    <source>
        <dbReference type="EMBL" id="ROP32827.1"/>
    </source>
</evidence>
<dbReference type="InterPro" id="IPR001845">
    <property type="entry name" value="HTH_ArsR_DNA-bd_dom"/>
</dbReference>
<comment type="caution">
    <text evidence="2">The sequence shown here is derived from an EMBL/GenBank/DDBJ whole genome shotgun (WGS) entry which is preliminary data.</text>
</comment>
<dbReference type="InterPro" id="IPR011991">
    <property type="entry name" value="ArsR-like_HTH"/>
</dbReference>
<evidence type="ECO:0000313" key="3">
    <source>
        <dbReference type="Proteomes" id="UP000271683"/>
    </source>
</evidence>
<dbReference type="InterPro" id="IPR036388">
    <property type="entry name" value="WH-like_DNA-bd_sf"/>
</dbReference>
<accession>A0A3N1GRF7</accession>
<reference evidence="2 3" key="1">
    <citation type="submission" date="2018-11" db="EMBL/GenBank/DDBJ databases">
        <title>Sequencing the genomes of 1000 actinobacteria strains.</title>
        <authorList>
            <person name="Klenk H.-P."/>
        </authorList>
    </citation>
    <scope>NUCLEOTIDE SEQUENCE [LARGE SCALE GENOMIC DNA]</scope>
    <source>
        <strain evidence="2 3">DSM 43634</strain>
    </source>
</reference>
<dbReference type="Proteomes" id="UP000271683">
    <property type="component" value="Unassembled WGS sequence"/>
</dbReference>